<dbReference type="RefSeq" id="WP_093022505.1">
    <property type="nucleotide sequence ID" value="NZ_FPBK01000001.1"/>
</dbReference>
<protein>
    <recommendedName>
        <fullName evidence="3">Tetratricopeptide repeat-containing protein</fullName>
    </recommendedName>
</protein>
<name>A0A1I7EZZ8_9FLAO</name>
<dbReference type="InterPro" id="IPR011990">
    <property type="entry name" value="TPR-like_helical_dom_sf"/>
</dbReference>
<organism evidence="1 2">
    <name type="scientific">Pustulibacterium marinum</name>
    <dbReference type="NCBI Taxonomy" id="1224947"/>
    <lineage>
        <taxon>Bacteria</taxon>
        <taxon>Pseudomonadati</taxon>
        <taxon>Bacteroidota</taxon>
        <taxon>Flavobacteriia</taxon>
        <taxon>Flavobacteriales</taxon>
        <taxon>Flavobacteriaceae</taxon>
        <taxon>Pustulibacterium</taxon>
    </lineage>
</organism>
<evidence type="ECO:0000313" key="1">
    <source>
        <dbReference type="EMBL" id="SFU29464.1"/>
    </source>
</evidence>
<dbReference type="AlphaFoldDB" id="A0A1I7EZZ8"/>
<gene>
    <name evidence="1" type="ORF">SAMN05216480_101481</name>
</gene>
<keyword evidence="2" id="KW-1185">Reference proteome</keyword>
<dbReference type="OrthoDB" id="1431564at2"/>
<evidence type="ECO:0008006" key="3">
    <source>
        <dbReference type="Google" id="ProtNLM"/>
    </source>
</evidence>
<dbReference type="STRING" id="1224947.SAMN05216480_101481"/>
<proteinExistence type="predicted"/>
<evidence type="ECO:0000313" key="2">
    <source>
        <dbReference type="Proteomes" id="UP000199138"/>
    </source>
</evidence>
<dbReference type="SUPFAM" id="SSF48452">
    <property type="entry name" value="TPR-like"/>
    <property type="match status" value="1"/>
</dbReference>
<sequence>MKKIILQLCLAVMPILGVAQTKGELVKHYEAFYNQMKKQGDLQGSINALTHLNVLEPNQANTDTLAYYYLSANQYVQALNVIGIEKDENASALAVQVKAVSLKSLNQREKALEQYEILFKKTPNIYIAYEMADLRTQLGNFQGAMTNIEYGLANVNEADRIAFYESNQPYEVPAKAAFMYQKALSEYSLNQTDLDTPINTLTKALAIAPKFTLAQTIKKALLQKKAGVE</sequence>
<accession>A0A1I7EZZ8</accession>
<dbReference type="EMBL" id="FPBK01000001">
    <property type="protein sequence ID" value="SFU29464.1"/>
    <property type="molecule type" value="Genomic_DNA"/>
</dbReference>
<dbReference type="Proteomes" id="UP000199138">
    <property type="component" value="Unassembled WGS sequence"/>
</dbReference>
<dbReference type="Gene3D" id="1.25.40.10">
    <property type="entry name" value="Tetratricopeptide repeat domain"/>
    <property type="match status" value="1"/>
</dbReference>
<reference evidence="1 2" key="1">
    <citation type="submission" date="2016-10" db="EMBL/GenBank/DDBJ databases">
        <authorList>
            <person name="de Groot N.N."/>
        </authorList>
    </citation>
    <scope>NUCLEOTIDE SEQUENCE [LARGE SCALE GENOMIC DNA]</scope>
    <source>
        <strain evidence="1 2">CGMCC 1.12333</strain>
    </source>
</reference>